<sequence>MMSEDTCGVLGRPKVQLETKQPTILALSLATFAQHIKDALDAVFQHIKDAIDARNMLFSSISNQHMT</sequence>
<keyword evidence="2" id="KW-1185">Reference proteome</keyword>
<protein>
    <submittedName>
        <fullName evidence="3">Transcription factor</fullName>
    </submittedName>
</protein>
<evidence type="ECO:0000313" key="2">
    <source>
        <dbReference type="Proteomes" id="UP000278807"/>
    </source>
</evidence>
<gene>
    <name evidence="1" type="ORF">HNAJ_LOCUS5678</name>
</gene>
<name>A0A0R3TF41_RODNA</name>
<accession>A0A0R3TF41</accession>
<reference evidence="3" key="1">
    <citation type="submission" date="2017-02" db="UniProtKB">
        <authorList>
            <consortium name="WormBaseParasite"/>
        </authorList>
    </citation>
    <scope>IDENTIFICATION</scope>
</reference>
<organism evidence="3">
    <name type="scientific">Rodentolepis nana</name>
    <name type="common">Dwarf tapeworm</name>
    <name type="synonym">Hymenolepis nana</name>
    <dbReference type="NCBI Taxonomy" id="102285"/>
    <lineage>
        <taxon>Eukaryota</taxon>
        <taxon>Metazoa</taxon>
        <taxon>Spiralia</taxon>
        <taxon>Lophotrochozoa</taxon>
        <taxon>Platyhelminthes</taxon>
        <taxon>Cestoda</taxon>
        <taxon>Eucestoda</taxon>
        <taxon>Cyclophyllidea</taxon>
        <taxon>Hymenolepididae</taxon>
        <taxon>Rodentolepis</taxon>
    </lineage>
</organism>
<dbReference type="Proteomes" id="UP000278807">
    <property type="component" value="Unassembled WGS sequence"/>
</dbReference>
<dbReference type="EMBL" id="UZAE01005188">
    <property type="protein sequence ID" value="VDO01538.1"/>
    <property type="molecule type" value="Genomic_DNA"/>
</dbReference>
<evidence type="ECO:0000313" key="1">
    <source>
        <dbReference type="EMBL" id="VDO01538.1"/>
    </source>
</evidence>
<proteinExistence type="predicted"/>
<evidence type="ECO:0000313" key="3">
    <source>
        <dbReference type="WBParaSite" id="HNAJ_0000568001-mRNA-1"/>
    </source>
</evidence>
<dbReference type="AlphaFoldDB" id="A0A0R3TF41"/>
<dbReference type="WBParaSite" id="HNAJ_0000568001-mRNA-1">
    <property type="protein sequence ID" value="HNAJ_0000568001-mRNA-1"/>
    <property type="gene ID" value="HNAJ_0000568001"/>
</dbReference>
<reference evidence="1 2" key="2">
    <citation type="submission" date="2018-11" db="EMBL/GenBank/DDBJ databases">
        <authorList>
            <consortium name="Pathogen Informatics"/>
        </authorList>
    </citation>
    <scope>NUCLEOTIDE SEQUENCE [LARGE SCALE GENOMIC DNA]</scope>
</reference>